<feature type="region of interest" description="Disordered" evidence="1">
    <location>
        <begin position="40"/>
        <end position="64"/>
    </location>
</feature>
<evidence type="ECO:0000313" key="2">
    <source>
        <dbReference type="EMBL" id="MPC10484.1"/>
    </source>
</evidence>
<accession>A0A5B7CPC8</accession>
<sequence length="76" mass="8370">MRPLRSLIPTAVSGCNQGERRGRGGRSAAVVWGPRLQPTHARRAVPRARQRDLRGWPGESGNTSCGQYQEMCACHL</sequence>
<dbReference type="Proteomes" id="UP000324222">
    <property type="component" value="Unassembled WGS sequence"/>
</dbReference>
<reference evidence="2 3" key="1">
    <citation type="submission" date="2019-05" db="EMBL/GenBank/DDBJ databases">
        <title>Another draft genome of Portunus trituberculatus and its Hox gene families provides insights of decapod evolution.</title>
        <authorList>
            <person name="Jeong J.-H."/>
            <person name="Song I."/>
            <person name="Kim S."/>
            <person name="Choi T."/>
            <person name="Kim D."/>
            <person name="Ryu S."/>
            <person name="Kim W."/>
        </authorList>
    </citation>
    <scope>NUCLEOTIDE SEQUENCE [LARGE SCALE GENOMIC DNA]</scope>
    <source>
        <tissue evidence="2">Muscle</tissue>
    </source>
</reference>
<proteinExistence type="predicted"/>
<dbReference type="AlphaFoldDB" id="A0A5B7CPC8"/>
<name>A0A5B7CPC8_PORTR</name>
<keyword evidence="3" id="KW-1185">Reference proteome</keyword>
<protein>
    <submittedName>
        <fullName evidence="2">Uncharacterized protein</fullName>
    </submittedName>
</protein>
<gene>
    <name evidence="2" type="ORF">E2C01_003121</name>
</gene>
<evidence type="ECO:0000256" key="1">
    <source>
        <dbReference type="SAM" id="MobiDB-lite"/>
    </source>
</evidence>
<dbReference type="EMBL" id="VSRR010000119">
    <property type="protein sequence ID" value="MPC10484.1"/>
    <property type="molecule type" value="Genomic_DNA"/>
</dbReference>
<feature type="region of interest" description="Disordered" evidence="1">
    <location>
        <begin position="1"/>
        <end position="27"/>
    </location>
</feature>
<comment type="caution">
    <text evidence="2">The sequence shown here is derived from an EMBL/GenBank/DDBJ whole genome shotgun (WGS) entry which is preliminary data.</text>
</comment>
<organism evidence="2 3">
    <name type="scientific">Portunus trituberculatus</name>
    <name type="common">Swimming crab</name>
    <name type="synonym">Neptunus trituberculatus</name>
    <dbReference type="NCBI Taxonomy" id="210409"/>
    <lineage>
        <taxon>Eukaryota</taxon>
        <taxon>Metazoa</taxon>
        <taxon>Ecdysozoa</taxon>
        <taxon>Arthropoda</taxon>
        <taxon>Crustacea</taxon>
        <taxon>Multicrustacea</taxon>
        <taxon>Malacostraca</taxon>
        <taxon>Eumalacostraca</taxon>
        <taxon>Eucarida</taxon>
        <taxon>Decapoda</taxon>
        <taxon>Pleocyemata</taxon>
        <taxon>Brachyura</taxon>
        <taxon>Eubrachyura</taxon>
        <taxon>Portunoidea</taxon>
        <taxon>Portunidae</taxon>
        <taxon>Portuninae</taxon>
        <taxon>Portunus</taxon>
    </lineage>
</organism>
<evidence type="ECO:0000313" key="3">
    <source>
        <dbReference type="Proteomes" id="UP000324222"/>
    </source>
</evidence>